<dbReference type="GO" id="GO:0008236">
    <property type="term" value="F:serine-type peptidase activity"/>
    <property type="evidence" value="ECO:0007669"/>
    <property type="project" value="InterPro"/>
</dbReference>
<organism evidence="2 3">
    <name type="scientific">Sphingobium indicum BiD32</name>
    <dbReference type="NCBI Taxonomy" id="1301087"/>
    <lineage>
        <taxon>Bacteria</taxon>
        <taxon>Pseudomonadati</taxon>
        <taxon>Pseudomonadota</taxon>
        <taxon>Alphaproteobacteria</taxon>
        <taxon>Sphingomonadales</taxon>
        <taxon>Sphingomonadaceae</taxon>
        <taxon>Sphingobium</taxon>
    </lineage>
</organism>
<dbReference type="RefSeq" id="WP_006964980.1">
    <property type="nucleotide sequence ID" value="NZ_CAVK010000217.1"/>
</dbReference>
<dbReference type="SUPFAM" id="SSF53474">
    <property type="entry name" value="alpha/beta-Hydrolases"/>
    <property type="match status" value="1"/>
</dbReference>
<gene>
    <name evidence="2" type="ORF">EBBID32_40320</name>
</gene>
<keyword evidence="3" id="KW-1185">Reference proteome</keyword>
<evidence type="ECO:0000313" key="2">
    <source>
        <dbReference type="EMBL" id="CCW19663.1"/>
    </source>
</evidence>
<protein>
    <submittedName>
        <fullName evidence="2">Acylaminoacyl-peptidase</fullName>
    </submittedName>
</protein>
<dbReference type="GO" id="GO:0006508">
    <property type="term" value="P:proteolysis"/>
    <property type="evidence" value="ECO:0007669"/>
    <property type="project" value="InterPro"/>
</dbReference>
<dbReference type="AlphaFoldDB" id="N1MWM1"/>
<dbReference type="InterPro" id="IPR029058">
    <property type="entry name" value="AB_hydrolase_fold"/>
</dbReference>
<dbReference type="Proteomes" id="UP000013201">
    <property type="component" value="Unassembled WGS sequence"/>
</dbReference>
<accession>N1MWM1</accession>
<dbReference type="InterPro" id="IPR053536">
    <property type="entry name" value="Lasso_peptide_isopeptidase"/>
</dbReference>
<dbReference type="OrthoDB" id="100212at2"/>
<comment type="caution">
    <text evidence="2">The sequence shown here is derived from an EMBL/GenBank/DDBJ whole genome shotgun (WGS) entry which is preliminary data.</text>
</comment>
<reference evidence="2 3" key="1">
    <citation type="submission" date="2013-03" db="EMBL/GenBank/DDBJ databases">
        <authorList>
            <person name="Le V."/>
        </authorList>
    </citation>
    <scope>NUCLEOTIDE SEQUENCE [LARGE SCALE GENOMIC DNA]</scope>
    <source>
        <strain evidence="2 3">BiD32</strain>
    </source>
</reference>
<feature type="domain" description="Peptidase S9 prolyl oligopeptidase catalytic" evidence="1">
    <location>
        <begin position="288"/>
        <end position="446"/>
    </location>
</feature>
<name>N1MWM1_9SPHN</name>
<reference evidence="3" key="2">
    <citation type="submission" date="2013-04" db="EMBL/GenBank/DDBJ databases">
        <title>Bisphenol A degrading Sphingobium sp. strain BiD32.</title>
        <authorList>
            <person name="Nielsen J.L."/>
            <person name="Zhou N.A."/>
            <person name="Kjeldal H."/>
        </authorList>
    </citation>
    <scope>NUCLEOTIDE SEQUENCE [LARGE SCALE GENOMIC DNA]</scope>
    <source>
        <strain evidence="3">BiD32</strain>
    </source>
</reference>
<dbReference type="InterPro" id="IPR001375">
    <property type="entry name" value="Peptidase_S9_cat"/>
</dbReference>
<sequence length="478" mass="52702">MPGCVPAGSFAHFYSCHAAILAAVRQKIHLSYCPILPGHLSSGWSLVKTQCQPGSYNSPTRLVATSPSGKALACDHPDCLGNLFFDIEGAWETDRPGEFAFLKREGWGGSMLGLFLWQPGHPPHRLLTTEDLLVGCEGLGQRLVCARESARQPRHLMTLDLRDHGRSRTLFDPNPDFQRIALGSAQRLHWRNDRGQESYGDLVLPPRIKPGQKLPLVIVQYVTRGFLRGGTGDEYPIQLFARNGFAVLSFQKPAPLFAAEGNDGTLAAILPRLNSNWDDRRDIHSSLMVGIRSVLARSDIDPDRIGISGVSDGSTTMQFGLINSPGLFKAASVGSCCVDPTAMMIYGGSGLAHERTAWGYPPASGPGSEAWKPLSLPVNSPELMAPLLMQLADNEFLVAMETLAAYQRNKRPVEARIFPQEFHLKVQPEHRLNIYCRNLRWFGFWLDQPIASVSCPPDARDVERWSAMKAIVNNRPSS</sequence>
<dbReference type="EMBL" id="CAVK010000217">
    <property type="protein sequence ID" value="CCW19663.1"/>
    <property type="molecule type" value="Genomic_DNA"/>
</dbReference>
<dbReference type="NCBIfam" id="NF033523">
    <property type="entry name" value="lasso_peptidase"/>
    <property type="match status" value="1"/>
</dbReference>
<evidence type="ECO:0000259" key="1">
    <source>
        <dbReference type="Pfam" id="PF00326"/>
    </source>
</evidence>
<dbReference type="Gene3D" id="3.40.50.1820">
    <property type="entry name" value="alpha/beta hydrolase"/>
    <property type="match status" value="1"/>
</dbReference>
<proteinExistence type="predicted"/>
<evidence type="ECO:0000313" key="3">
    <source>
        <dbReference type="Proteomes" id="UP000013201"/>
    </source>
</evidence>
<dbReference type="Pfam" id="PF00326">
    <property type="entry name" value="Peptidase_S9"/>
    <property type="match status" value="1"/>
</dbReference>